<dbReference type="Pfam" id="PF04542">
    <property type="entry name" value="Sigma70_r2"/>
    <property type="match status" value="1"/>
</dbReference>
<dbReference type="OrthoDB" id="7268940at2"/>
<dbReference type="GO" id="GO:0006352">
    <property type="term" value="P:DNA-templated transcription initiation"/>
    <property type="evidence" value="ECO:0007669"/>
    <property type="project" value="InterPro"/>
</dbReference>
<keyword evidence="2" id="KW-0805">Transcription regulation</keyword>
<dbReference type="InterPro" id="IPR036388">
    <property type="entry name" value="WH-like_DNA-bd_sf"/>
</dbReference>
<evidence type="ECO:0000256" key="2">
    <source>
        <dbReference type="ARBA" id="ARBA00023015"/>
    </source>
</evidence>
<dbReference type="InterPro" id="IPR013325">
    <property type="entry name" value="RNA_pol_sigma_r2"/>
</dbReference>
<keyword evidence="3" id="KW-0731">Sigma factor</keyword>
<dbReference type="InterPro" id="IPR014284">
    <property type="entry name" value="RNA_pol_sigma-70_dom"/>
</dbReference>
<feature type="domain" description="RNA polymerase sigma factor 70 region 4 type 2" evidence="7">
    <location>
        <begin position="176"/>
        <end position="223"/>
    </location>
</feature>
<feature type="region of interest" description="Disordered" evidence="5">
    <location>
        <begin position="229"/>
        <end position="258"/>
    </location>
</feature>
<feature type="domain" description="RNA polymerase sigma-70 region 2" evidence="6">
    <location>
        <begin position="79"/>
        <end position="138"/>
    </location>
</feature>
<sequence>MHAGGTRAAGDPGNARPLLVRHRGVRGSAGRSRHGVAACLSQRPAPGRLRNPASPPSMGGVSDDRALWLARHILPHELSLRTYLARWKLPQDLDADDVIQECYSRFAQMDDVGHLRNPRAYLFSISRTIILMHIRHARVISIRSVDDGDLLWIAADEPSPETQVSDREQLHLLAIAVSELPEPGRRAFLSRVIDGMSHREIGAQLGMSDNAVQKLVAKSLQRLMIRMGRGGNAQAGASTADKKQARERNERTRDERRD</sequence>
<evidence type="ECO:0000259" key="6">
    <source>
        <dbReference type="Pfam" id="PF04542"/>
    </source>
</evidence>
<dbReference type="InterPro" id="IPR013324">
    <property type="entry name" value="RNA_pol_sigma_r3/r4-like"/>
</dbReference>
<evidence type="ECO:0000313" key="8">
    <source>
        <dbReference type="EMBL" id="TPE59515.1"/>
    </source>
</evidence>
<feature type="region of interest" description="Disordered" evidence="5">
    <location>
        <begin position="25"/>
        <end position="58"/>
    </location>
</feature>
<dbReference type="PANTHER" id="PTHR43133">
    <property type="entry name" value="RNA POLYMERASE ECF-TYPE SIGMA FACTO"/>
    <property type="match status" value="1"/>
</dbReference>
<organism evidence="8 9">
    <name type="scientific">Sandaracinobacter neustonicus</name>
    <dbReference type="NCBI Taxonomy" id="1715348"/>
    <lineage>
        <taxon>Bacteria</taxon>
        <taxon>Pseudomonadati</taxon>
        <taxon>Pseudomonadota</taxon>
        <taxon>Alphaproteobacteria</taxon>
        <taxon>Sphingomonadales</taxon>
        <taxon>Sphingosinicellaceae</taxon>
        <taxon>Sandaracinobacter</taxon>
    </lineage>
</organism>
<reference evidence="8 9" key="1">
    <citation type="submission" date="2019-06" db="EMBL/GenBank/DDBJ databases">
        <authorList>
            <person name="Lee I."/>
            <person name="Jang G.I."/>
            <person name="Hwang C.Y."/>
        </authorList>
    </citation>
    <scope>NUCLEOTIDE SEQUENCE [LARGE SCALE GENOMIC DNA]</scope>
    <source>
        <strain evidence="8 9">PAMC 28131</strain>
    </source>
</reference>
<gene>
    <name evidence="8" type="ORF">FJQ54_13620</name>
</gene>
<evidence type="ECO:0000259" key="7">
    <source>
        <dbReference type="Pfam" id="PF08281"/>
    </source>
</evidence>
<dbReference type="SUPFAM" id="SSF88946">
    <property type="entry name" value="Sigma2 domain of RNA polymerase sigma factors"/>
    <property type="match status" value="1"/>
</dbReference>
<keyword evidence="4" id="KW-0804">Transcription</keyword>
<name>A0A501XGC6_9SPHN</name>
<evidence type="ECO:0000256" key="4">
    <source>
        <dbReference type="ARBA" id="ARBA00023163"/>
    </source>
</evidence>
<dbReference type="GO" id="GO:0016987">
    <property type="term" value="F:sigma factor activity"/>
    <property type="evidence" value="ECO:0007669"/>
    <property type="project" value="UniProtKB-KW"/>
</dbReference>
<keyword evidence="9" id="KW-1185">Reference proteome</keyword>
<dbReference type="SUPFAM" id="SSF88659">
    <property type="entry name" value="Sigma3 and sigma4 domains of RNA polymerase sigma factors"/>
    <property type="match status" value="1"/>
</dbReference>
<dbReference type="InterPro" id="IPR007627">
    <property type="entry name" value="RNA_pol_sigma70_r2"/>
</dbReference>
<dbReference type="GO" id="GO:0003677">
    <property type="term" value="F:DNA binding"/>
    <property type="evidence" value="ECO:0007669"/>
    <property type="project" value="InterPro"/>
</dbReference>
<dbReference type="InterPro" id="IPR013249">
    <property type="entry name" value="RNA_pol_sigma70_r4_t2"/>
</dbReference>
<dbReference type="Pfam" id="PF08281">
    <property type="entry name" value="Sigma70_r4_2"/>
    <property type="match status" value="1"/>
</dbReference>
<dbReference type="AlphaFoldDB" id="A0A501XGC6"/>
<proteinExistence type="inferred from homology"/>
<dbReference type="InterPro" id="IPR039425">
    <property type="entry name" value="RNA_pol_sigma-70-like"/>
</dbReference>
<comment type="caution">
    <text evidence="8">The sequence shown here is derived from an EMBL/GenBank/DDBJ whole genome shotgun (WGS) entry which is preliminary data.</text>
</comment>
<dbReference type="Gene3D" id="1.10.10.10">
    <property type="entry name" value="Winged helix-like DNA-binding domain superfamily/Winged helix DNA-binding domain"/>
    <property type="match status" value="1"/>
</dbReference>
<dbReference type="PANTHER" id="PTHR43133:SF63">
    <property type="entry name" value="RNA POLYMERASE SIGMA FACTOR FECI-RELATED"/>
    <property type="match status" value="1"/>
</dbReference>
<evidence type="ECO:0000256" key="1">
    <source>
        <dbReference type="ARBA" id="ARBA00010641"/>
    </source>
</evidence>
<evidence type="ECO:0000313" key="9">
    <source>
        <dbReference type="Proteomes" id="UP000319897"/>
    </source>
</evidence>
<dbReference type="EMBL" id="VFSU01000030">
    <property type="protein sequence ID" value="TPE59515.1"/>
    <property type="molecule type" value="Genomic_DNA"/>
</dbReference>
<dbReference type="NCBIfam" id="TIGR02937">
    <property type="entry name" value="sigma70-ECF"/>
    <property type="match status" value="1"/>
</dbReference>
<evidence type="ECO:0000256" key="3">
    <source>
        <dbReference type="ARBA" id="ARBA00023082"/>
    </source>
</evidence>
<feature type="compositionally biased region" description="Basic and acidic residues" evidence="5">
    <location>
        <begin position="240"/>
        <end position="258"/>
    </location>
</feature>
<accession>A0A501XGC6</accession>
<comment type="similarity">
    <text evidence="1">Belongs to the sigma-70 factor family. ECF subfamily.</text>
</comment>
<dbReference type="Proteomes" id="UP000319897">
    <property type="component" value="Unassembled WGS sequence"/>
</dbReference>
<protein>
    <submittedName>
        <fullName evidence="8">Sigma-70 family RNA polymerase sigma factor</fullName>
    </submittedName>
</protein>
<evidence type="ECO:0000256" key="5">
    <source>
        <dbReference type="SAM" id="MobiDB-lite"/>
    </source>
</evidence>